<name>A0A1Y2I2D5_9FUNG</name>
<keyword evidence="18" id="KW-1185">Reference proteome</keyword>
<keyword evidence="8" id="KW-0227">DNA damage</keyword>
<feature type="compositionally biased region" description="Low complexity" evidence="15">
    <location>
        <begin position="1"/>
        <end position="27"/>
    </location>
</feature>
<keyword evidence="9" id="KW-0833">Ubl conjugation pathway</keyword>
<organism evidence="17 18">
    <name type="scientific">Catenaria anguillulae PL171</name>
    <dbReference type="NCBI Taxonomy" id="765915"/>
    <lineage>
        <taxon>Eukaryota</taxon>
        <taxon>Fungi</taxon>
        <taxon>Fungi incertae sedis</taxon>
        <taxon>Blastocladiomycota</taxon>
        <taxon>Blastocladiomycetes</taxon>
        <taxon>Blastocladiales</taxon>
        <taxon>Catenariaceae</taxon>
        <taxon>Catenaria</taxon>
    </lineage>
</organism>
<evidence type="ECO:0000256" key="15">
    <source>
        <dbReference type="SAM" id="MobiDB-lite"/>
    </source>
</evidence>
<dbReference type="InterPro" id="IPR003892">
    <property type="entry name" value="CUE"/>
</dbReference>
<evidence type="ECO:0000256" key="1">
    <source>
        <dbReference type="ARBA" id="ARBA00004123"/>
    </source>
</evidence>
<dbReference type="GO" id="GO:0005737">
    <property type="term" value="C:cytoplasm"/>
    <property type="evidence" value="ECO:0007669"/>
    <property type="project" value="UniProtKB-SubCell"/>
</dbReference>
<dbReference type="Proteomes" id="UP000193411">
    <property type="component" value="Unassembled WGS sequence"/>
</dbReference>
<evidence type="ECO:0000256" key="11">
    <source>
        <dbReference type="ARBA" id="ARBA00022895"/>
    </source>
</evidence>
<dbReference type="GO" id="GO:0000781">
    <property type="term" value="C:chromosome, telomeric region"/>
    <property type="evidence" value="ECO:0007669"/>
    <property type="project" value="UniProtKB-SubCell"/>
</dbReference>
<accession>A0A1Y2I2D5</accession>
<evidence type="ECO:0000256" key="2">
    <source>
        <dbReference type="ARBA" id="ARBA00004496"/>
    </source>
</evidence>
<keyword evidence="10" id="KW-0832">Ubl conjugation</keyword>
<evidence type="ECO:0000256" key="13">
    <source>
        <dbReference type="ARBA" id="ARBA00023204"/>
    </source>
</evidence>
<keyword evidence="11" id="KW-0779">Telomere</keyword>
<evidence type="ECO:0000256" key="4">
    <source>
        <dbReference type="ARBA" id="ARBA00005491"/>
    </source>
</evidence>
<evidence type="ECO:0000256" key="7">
    <source>
        <dbReference type="ARBA" id="ARBA00022490"/>
    </source>
</evidence>
<keyword evidence="13" id="KW-0234">DNA repair</keyword>
<evidence type="ECO:0000256" key="3">
    <source>
        <dbReference type="ARBA" id="ARBA00004574"/>
    </source>
</evidence>
<evidence type="ECO:0000256" key="9">
    <source>
        <dbReference type="ARBA" id="ARBA00022786"/>
    </source>
</evidence>
<evidence type="ECO:0000313" key="17">
    <source>
        <dbReference type="EMBL" id="ORZ40111.1"/>
    </source>
</evidence>
<comment type="subcellular location">
    <subcellularLocation>
        <location evidence="3">Chromosome</location>
        <location evidence="3">Telomere</location>
    </subcellularLocation>
    <subcellularLocation>
        <location evidence="2">Cytoplasm</location>
    </subcellularLocation>
    <subcellularLocation>
        <location evidence="1">Nucleus</location>
    </subcellularLocation>
</comment>
<keyword evidence="12" id="KW-0238">DNA-binding</keyword>
<evidence type="ECO:0000313" key="18">
    <source>
        <dbReference type="Proteomes" id="UP000193411"/>
    </source>
</evidence>
<dbReference type="OrthoDB" id="5396806at2759"/>
<reference evidence="17 18" key="1">
    <citation type="submission" date="2016-07" db="EMBL/GenBank/DDBJ databases">
        <title>Pervasive Adenine N6-methylation of Active Genes in Fungi.</title>
        <authorList>
            <consortium name="DOE Joint Genome Institute"/>
            <person name="Mondo S.J."/>
            <person name="Dannebaum R.O."/>
            <person name="Kuo R.C."/>
            <person name="Labutti K."/>
            <person name="Haridas S."/>
            <person name="Kuo A."/>
            <person name="Salamov A."/>
            <person name="Ahrendt S.R."/>
            <person name="Lipzen A."/>
            <person name="Sullivan W."/>
            <person name="Andreopoulos W.B."/>
            <person name="Clum A."/>
            <person name="Lindquist E."/>
            <person name="Daum C."/>
            <person name="Ramamoorthy G.K."/>
            <person name="Gryganskyi A."/>
            <person name="Culley D."/>
            <person name="Magnuson J.K."/>
            <person name="James T.Y."/>
            <person name="O'Malley M.A."/>
            <person name="Stajich J.E."/>
            <person name="Spatafora J.W."/>
            <person name="Visel A."/>
            <person name="Grigoriev I.V."/>
        </authorList>
    </citation>
    <scope>NUCLEOTIDE SEQUENCE [LARGE SCALE GENOMIC DNA]</scope>
    <source>
        <strain evidence="17 18">PL171</strain>
    </source>
</reference>
<feature type="domain" description="CUE" evidence="16">
    <location>
        <begin position="40"/>
        <end position="77"/>
    </location>
</feature>
<feature type="region of interest" description="Disordered" evidence="15">
    <location>
        <begin position="1"/>
        <end position="28"/>
    </location>
</feature>
<comment type="caution">
    <text evidence="17">The sequence shown here is derived from an EMBL/GenBank/DDBJ whole genome shotgun (WGS) entry which is preliminary data.</text>
</comment>
<evidence type="ECO:0000256" key="10">
    <source>
        <dbReference type="ARBA" id="ARBA00022843"/>
    </source>
</evidence>
<keyword evidence="7" id="KW-0963">Cytoplasm</keyword>
<dbReference type="InterPro" id="IPR041803">
    <property type="entry name" value="DEF1_CUE"/>
</dbReference>
<proteinExistence type="inferred from homology"/>
<dbReference type="GO" id="GO:0006281">
    <property type="term" value="P:DNA repair"/>
    <property type="evidence" value="ECO:0007669"/>
    <property type="project" value="UniProtKB-KW"/>
</dbReference>
<keyword evidence="14" id="KW-0539">Nucleus</keyword>
<dbReference type="CDD" id="cd14368">
    <property type="entry name" value="CUE_DEF1_like"/>
    <property type="match status" value="1"/>
</dbReference>
<dbReference type="GO" id="GO:0005634">
    <property type="term" value="C:nucleus"/>
    <property type="evidence" value="ECO:0007669"/>
    <property type="project" value="UniProtKB-SubCell"/>
</dbReference>
<evidence type="ECO:0000256" key="6">
    <source>
        <dbReference type="ARBA" id="ARBA00022454"/>
    </source>
</evidence>
<comment type="similarity">
    <text evidence="4">Belongs to the DEF1 family.</text>
</comment>
<evidence type="ECO:0000256" key="8">
    <source>
        <dbReference type="ARBA" id="ARBA00022763"/>
    </source>
</evidence>
<dbReference type="AlphaFoldDB" id="A0A1Y2I2D5"/>
<evidence type="ECO:0000256" key="5">
    <source>
        <dbReference type="ARBA" id="ARBA00020536"/>
    </source>
</evidence>
<evidence type="ECO:0000256" key="12">
    <source>
        <dbReference type="ARBA" id="ARBA00023125"/>
    </source>
</evidence>
<protein>
    <recommendedName>
        <fullName evidence="5">RNA polymerase II degradation factor 1</fullName>
    </recommendedName>
</protein>
<dbReference type="Pfam" id="PF02845">
    <property type="entry name" value="CUE"/>
    <property type="match status" value="1"/>
</dbReference>
<dbReference type="EMBL" id="MCFL01000004">
    <property type="protein sequence ID" value="ORZ40111.1"/>
    <property type="molecule type" value="Genomic_DNA"/>
</dbReference>
<sequence>MSSSFSTRSSSNATSNGAGAGSGKAKSPLADLHSKYRARVEQLAAIFPDWTADDLVLTLDEAFGDVELASMRILEGSFLSSVDFRSCRRGISVTHAHATPSP</sequence>
<evidence type="ECO:0000259" key="16">
    <source>
        <dbReference type="Pfam" id="PF02845"/>
    </source>
</evidence>
<dbReference type="GO" id="GO:0043130">
    <property type="term" value="F:ubiquitin binding"/>
    <property type="evidence" value="ECO:0007669"/>
    <property type="project" value="InterPro"/>
</dbReference>
<keyword evidence="6" id="KW-0158">Chromosome</keyword>
<evidence type="ECO:0000256" key="14">
    <source>
        <dbReference type="ARBA" id="ARBA00023242"/>
    </source>
</evidence>
<dbReference type="GO" id="GO:0003677">
    <property type="term" value="F:DNA binding"/>
    <property type="evidence" value="ECO:0007669"/>
    <property type="project" value="UniProtKB-KW"/>
</dbReference>
<gene>
    <name evidence="17" type="ORF">BCR44DRAFT_1426275</name>
</gene>